<evidence type="ECO:0000256" key="9">
    <source>
        <dbReference type="ARBA" id="ARBA00039103"/>
    </source>
</evidence>
<keyword evidence="7" id="KW-0813">Transport</keyword>
<evidence type="ECO:0000313" key="14">
    <source>
        <dbReference type="Proteomes" id="UP000637720"/>
    </source>
</evidence>
<dbReference type="FunFam" id="2.70.150.10:FF:000002">
    <property type="entry name" value="Copper-transporting ATPase 1, putative"/>
    <property type="match status" value="1"/>
</dbReference>
<sequence>MNRAKLNTATGKLVVEGEADLEAIRRLGKAENYTIVPEGEPQAETTRRKVNGDLIRAVVSGVALLAAYLVDRSGGPGTVYVPLYVSAMVTGAWGNARKAWYALPRLNLNMSVLMTLAVIGAMAIGVWEEGAVVAFLYAVSEVLESWTLDRTRRSIRELMDLAPKVARVRRPTGEVEIPVEEVQIGDILIVRPGEKIAMDGRIVKGMSAINEAPITGESVPVEKGPGDEVFAGTLNTHGSLEVEVTRRVEDTALAKIIHLVEEAQATRAPSQAFVDRFAAVYTPIVLVAAVGTAVVPPLVLGDAWGPWLYRALALLVVACPCALVVSTPVAIVSAISNAARNGVLIKGGIHLEEAGALRAMAFDKTGTLTKGAPAVTERFRGGGQRGLWTGKPCTSGTSACSRNWACRLSP</sequence>
<keyword evidence="6 11" id="KW-1133">Transmembrane helix</keyword>
<keyword evidence="14" id="KW-1185">Reference proteome</keyword>
<evidence type="ECO:0000256" key="6">
    <source>
        <dbReference type="ARBA" id="ARBA00022989"/>
    </source>
</evidence>
<dbReference type="PANTHER" id="PTHR48085:SF5">
    <property type="entry name" value="CADMIUM_ZINC-TRANSPORTING ATPASE HMA4-RELATED"/>
    <property type="match status" value="1"/>
</dbReference>
<reference evidence="13" key="1">
    <citation type="journal article" date="2014" name="Int. J. Syst. Evol. Microbiol.">
        <title>Complete genome sequence of Corynebacterium casei LMG S-19264T (=DSM 44701T), isolated from a smear-ripened cheese.</title>
        <authorList>
            <consortium name="US DOE Joint Genome Institute (JGI-PGF)"/>
            <person name="Walter F."/>
            <person name="Albersmeier A."/>
            <person name="Kalinowski J."/>
            <person name="Ruckert C."/>
        </authorList>
    </citation>
    <scope>NUCLEOTIDE SEQUENCE</scope>
    <source>
        <strain evidence="13">JCM 14719</strain>
    </source>
</reference>
<dbReference type="GO" id="GO:0008551">
    <property type="term" value="F:P-type cadmium transporter activity"/>
    <property type="evidence" value="ECO:0007669"/>
    <property type="project" value="UniProtKB-EC"/>
</dbReference>
<dbReference type="PRINTS" id="PR00941">
    <property type="entry name" value="CDATPASE"/>
</dbReference>
<evidence type="ECO:0000313" key="13">
    <source>
        <dbReference type="EMBL" id="GGJ93617.1"/>
    </source>
</evidence>
<dbReference type="InterPro" id="IPR008250">
    <property type="entry name" value="ATPase_P-typ_transduc_dom_A_sf"/>
</dbReference>
<dbReference type="EC" id="7.2.2.21" evidence="9"/>
<dbReference type="InterPro" id="IPR018303">
    <property type="entry name" value="ATPase_P-typ_P_site"/>
</dbReference>
<evidence type="ECO:0000256" key="4">
    <source>
        <dbReference type="ARBA" id="ARBA00022692"/>
    </source>
</evidence>
<dbReference type="SUPFAM" id="SSF81665">
    <property type="entry name" value="Calcium ATPase, transmembrane domain M"/>
    <property type="match status" value="1"/>
</dbReference>
<dbReference type="Gene3D" id="3.40.50.1000">
    <property type="entry name" value="HAD superfamily/HAD-like"/>
    <property type="match status" value="1"/>
</dbReference>
<keyword evidence="8 11" id="KW-0472">Membrane</keyword>
<evidence type="ECO:0000256" key="1">
    <source>
        <dbReference type="ARBA" id="ARBA00004651"/>
    </source>
</evidence>
<name>A0A8J3F8M5_9BACI</name>
<comment type="subcellular location">
    <subcellularLocation>
        <location evidence="1">Cell membrane</location>
        <topology evidence="1">Multi-pass membrane protein</topology>
    </subcellularLocation>
</comment>
<organism evidence="13 14">
    <name type="scientific">Calditerricola satsumensis</name>
    <dbReference type="NCBI Taxonomy" id="373054"/>
    <lineage>
        <taxon>Bacteria</taxon>
        <taxon>Bacillati</taxon>
        <taxon>Bacillota</taxon>
        <taxon>Bacilli</taxon>
        <taxon>Bacillales</taxon>
        <taxon>Bacillaceae</taxon>
        <taxon>Calditerricola</taxon>
    </lineage>
</organism>
<proteinExistence type="inferred from homology"/>
<dbReference type="InterPro" id="IPR027256">
    <property type="entry name" value="P-typ_ATPase_IB"/>
</dbReference>
<evidence type="ECO:0000256" key="11">
    <source>
        <dbReference type="SAM" id="Phobius"/>
    </source>
</evidence>
<gene>
    <name evidence="13" type="ORF">GCM10007043_04220</name>
</gene>
<protein>
    <recommendedName>
        <fullName evidence="9">Cd(2+)-exporting ATPase</fullName>
        <ecNumber evidence="9">7.2.2.21</ecNumber>
    </recommendedName>
</protein>
<dbReference type="InterPro" id="IPR023298">
    <property type="entry name" value="ATPase_P-typ_TM_dom_sf"/>
</dbReference>
<dbReference type="GO" id="GO:0005524">
    <property type="term" value="F:ATP binding"/>
    <property type="evidence" value="ECO:0007669"/>
    <property type="project" value="InterPro"/>
</dbReference>
<dbReference type="GO" id="GO:0005886">
    <property type="term" value="C:plasma membrane"/>
    <property type="evidence" value="ECO:0007669"/>
    <property type="project" value="UniProtKB-SubCell"/>
</dbReference>
<dbReference type="NCBIfam" id="TIGR01494">
    <property type="entry name" value="ATPase_P-type"/>
    <property type="match status" value="1"/>
</dbReference>
<accession>A0A8J3F8M5</accession>
<feature type="transmembrane region" description="Helical" evidence="11">
    <location>
        <begin position="277"/>
        <end position="299"/>
    </location>
</feature>
<evidence type="ECO:0000256" key="3">
    <source>
        <dbReference type="ARBA" id="ARBA00022539"/>
    </source>
</evidence>
<feature type="domain" description="P-type ATPase A" evidence="12">
    <location>
        <begin position="161"/>
        <end position="261"/>
    </location>
</feature>
<comment type="caution">
    <text evidence="13">The sequence shown here is derived from an EMBL/GenBank/DDBJ whole genome shotgun (WGS) entry which is preliminary data.</text>
</comment>
<comment type="similarity">
    <text evidence="2">Belongs to the cation transport ATPase (P-type) (TC 3.A.3) family. Type IB subfamily.</text>
</comment>
<feature type="transmembrane region" description="Helical" evidence="11">
    <location>
        <begin position="106"/>
        <end position="124"/>
    </location>
</feature>
<evidence type="ECO:0000256" key="2">
    <source>
        <dbReference type="ARBA" id="ARBA00006024"/>
    </source>
</evidence>
<dbReference type="SUPFAM" id="SSF81653">
    <property type="entry name" value="Calcium ATPase, transduction domain A"/>
    <property type="match status" value="1"/>
</dbReference>
<keyword evidence="4 11" id="KW-0812">Transmembrane</keyword>
<evidence type="ECO:0000256" key="8">
    <source>
        <dbReference type="ARBA" id="ARBA00023136"/>
    </source>
</evidence>
<dbReference type="Gene3D" id="2.70.150.10">
    <property type="entry name" value="Calcium-transporting ATPase, cytoplasmic transduction domain A"/>
    <property type="match status" value="1"/>
</dbReference>
<keyword evidence="7" id="KW-0406">Ion transport</keyword>
<keyword evidence="5" id="KW-1278">Translocase</keyword>
<evidence type="ECO:0000256" key="5">
    <source>
        <dbReference type="ARBA" id="ARBA00022967"/>
    </source>
</evidence>
<dbReference type="Pfam" id="PF00122">
    <property type="entry name" value="E1-E2_ATPase"/>
    <property type="match status" value="1"/>
</dbReference>
<evidence type="ECO:0000256" key="10">
    <source>
        <dbReference type="ARBA" id="ARBA00049338"/>
    </source>
</evidence>
<comment type="catalytic activity">
    <reaction evidence="10">
        <text>Cd(2+)(in) + ATP + H2O = Cd(2+)(out) + ADP + phosphate + H(+)</text>
        <dbReference type="Rhea" id="RHEA:12132"/>
        <dbReference type="ChEBI" id="CHEBI:15377"/>
        <dbReference type="ChEBI" id="CHEBI:15378"/>
        <dbReference type="ChEBI" id="CHEBI:30616"/>
        <dbReference type="ChEBI" id="CHEBI:43474"/>
        <dbReference type="ChEBI" id="CHEBI:48775"/>
        <dbReference type="ChEBI" id="CHEBI:456216"/>
        <dbReference type="EC" id="7.2.2.21"/>
    </reaction>
</comment>
<reference evidence="13" key="2">
    <citation type="submission" date="2020-09" db="EMBL/GenBank/DDBJ databases">
        <authorList>
            <person name="Sun Q."/>
            <person name="Ohkuma M."/>
        </authorList>
    </citation>
    <scope>NUCLEOTIDE SEQUENCE</scope>
    <source>
        <strain evidence="13">JCM 14719</strain>
    </source>
</reference>
<dbReference type="Proteomes" id="UP000637720">
    <property type="component" value="Unassembled WGS sequence"/>
</dbReference>
<evidence type="ECO:0000256" key="7">
    <source>
        <dbReference type="ARBA" id="ARBA00023065"/>
    </source>
</evidence>
<dbReference type="AlphaFoldDB" id="A0A8J3F8M5"/>
<dbReference type="InterPro" id="IPR051014">
    <property type="entry name" value="Cation_Transport_ATPase_IB"/>
</dbReference>
<dbReference type="EMBL" id="BMOF01000004">
    <property type="protein sequence ID" value="GGJ93617.1"/>
    <property type="molecule type" value="Genomic_DNA"/>
</dbReference>
<keyword evidence="3" id="KW-0104">Cadmium</keyword>
<feature type="transmembrane region" description="Helical" evidence="11">
    <location>
        <begin position="54"/>
        <end position="71"/>
    </location>
</feature>
<feature type="transmembrane region" description="Helical" evidence="11">
    <location>
        <begin position="130"/>
        <end position="148"/>
    </location>
</feature>
<dbReference type="PROSITE" id="PS00154">
    <property type="entry name" value="ATPASE_E1_E2"/>
    <property type="match status" value="1"/>
</dbReference>
<dbReference type="InterPro" id="IPR059000">
    <property type="entry name" value="ATPase_P-type_domA"/>
</dbReference>
<dbReference type="InterPro" id="IPR023214">
    <property type="entry name" value="HAD_sf"/>
</dbReference>
<dbReference type="PANTHER" id="PTHR48085">
    <property type="entry name" value="CADMIUM/ZINC-TRANSPORTING ATPASE HMA2-RELATED"/>
    <property type="match status" value="1"/>
</dbReference>
<dbReference type="GO" id="GO:0016887">
    <property type="term" value="F:ATP hydrolysis activity"/>
    <property type="evidence" value="ECO:0007669"/>
    <property type="project" value="InterPro"/>
</dbReference>
<evidence type="ECO:0000259" key="12">
    <source>
        <dbReference type="Pfam" id="PF00122"/>
    </source>
</evidence>
<feature type="transmembrane region" description="Helical" evidence="11">
    <location>
        <begin position="77"/>
        <end position="94"/>
    </location>
</feature>
<dbReference type="InterPro" id="IPR001757">
    <property type="entry name" value="P_typ_ATPase"/>
</dbReference>
<feature type="transmembrane region" description="Helical" evidence="11">
    <location>
        <begin position="311"/>
        <end position="335"/>
    </location>
</feature>